<keyword evidence="1" id="KW-0812">Transmembrane</keyword>
<dbReference type="Proteomes" id="UP000772434">
    <property type="component" value="Unassembled WGS sequence"/>
</dbReference>
<organism evidence="2 3">
    <name type="scientific">Rhodocollybia butyracea</name>
    <dbReference type="NCBI Taxonomy" id="206335"/>
    <lineage>
        <taxon>Eukaryota</taxon>
        <taxon>Fungi</taxon>
        <taxon>Dikarya</taxon>
        <taxon>Basidiomycota</taxon>
        <taxon>Agaricomycotina</taxon>
        <taxon>Agaricomycetes</taxon>
        <taxon>Agaricomycetidae</taxon>
        <taxon>Agaricales</taxon>
        <taxon>Marasmiineae</taxon>
        <taxon>Omphalotaceae</taxon>
        <taxon>Rhodocollybia</taxon>
    </lineage>
</organism>
<gene>
    <name evidence="2" type="ORF">BDP27DRAFT_1429192</name>
</gene>
<keyword evidence="1" id="KW-1133">Transmembrane helix</keyword>
<keyword evidence="1" id="KW-0472">Membrane</keyword>
<keyword evidence="3" id="KW-1185">Reference proteome</keyword>
<evidence type="ECO:0000256" key="1">
    <source>
        <dbReference type="SAM" id="Phobius"/>
    </source>
</evidence>
<accession>A0A9P5PDM5</accession>
<name>A0A9P5PDM5_9AGAR</name>
<reference evidence="2" key="1">
    <citation type="submission" date="2020-11" db="EMBL/GenBank/DDBJ databases">
        <authorList>
            <consortium name="DOE Joint Genome Institute"/>
            <person name="Ahrendt S."/>
            <person name="Riley R."/>
            <person name="Andreopoulos W."/>
            <person name="Labutti K."/>
            <person name="Pangilinan J."/>
            <person name="Ruiz-Duenas F.J."/>
            <person name="Barrasa J.M."/>
            <person name="Sanchez-Garcia M."/>
            <person name="Camarero S."/>
            <person name="Miyauchi S."/>
            <person name="Serrano A."/>
            <person name="Linde D."/>
            <person name="Babiker R."/>
            <person name="Drula E."/>
            <person name="Ayuso-Fernandez I."/>
            <person name="Pacheco R."/>
            <person name="Padilla G."/>
            <person name="Ferreira P."/>
            <person name="Barriuso J."/>
            <person name="Kellner H."/>
            <person name="Castanera R."/>
            <person name="Alfaro M."/>
            <person name="Ramirez L."/>
            <person name="Pisabarro A.G."/>
            <person name="Kuo A."/>
            <person name="Tritt A."/>
            <person name="Lipzen A."/>
            <person name="He G."/>
            <person name="Yan M."/>
            <person name="Ng V."/>
            <person name="Cullen D."/>
            <person name="Martin F."/>
            <person name="Rosso M.-N."/>
            <person name="Henrissat B."/>
            <person name="Hibbett D."/>
            <person name="Martinez A.T."/>
            <person name="Grigoriev I.V."/>
        </authorList>
    </citation>
    <scope>NUCLEOTIDE SEQUENCE</scope>
    <source>
        <strain evidence="2">AH 40177</strain>
    </source>
</reference>
<proteinExistence type="predicted"/>
<evidence type="ECO:0000313" key="2">
    <source>
        <dbReference type="EMBL" id="KAF9061252.1"/>
    </source>
</evidence>
<protein>
    <submittedName>
        <fullName evidence="2">Uncharacterized protein</fullName>
    </submittedName>
</protein>
<evidence type="ECO:0000313" key="3">
    <source>
        <dbReference type="Proteomes" id="UP000772434"/>
    </source>
</evidence>
<sequence length="283" mass="31156">MPKSDGHVLTYDKSFNLRVLAPPPSSLGFPAVLPTNPSTISLSLLPICFVYFLTVTVFLERPSLDMVKIAQLQAAATFLEQLPILSVPLRARLDPLGTLSPPLQYCLNSSPSWLLSPEERSLPHTSTLPIGVGIDPRISPEDFARAAVVHARADLSPFIVSLWIYVVRLHQELAIAFTADLGPVVGVLASWVEEYVGYFLRIVDEAFQTRAALFANLLLMPNFLHQAALVSGVRLPHSAWEMAQSNLTSFQGELVFPSSRPTYASSLLLPKIHVNYAYAPMYC</sequence>
<feature type="transmembrane region" description="Helical" evidence="1">
    <location>
        <begin position="40"/>
        <end position="59"/>
    </location>
</feature>
<dbReference type="EMBL" id="JADNRY010000209">
    <property type="protein sequence ID" value="KAF9061252.1"/>
    <property type="molecule type" value="Genomic_DNA"/>
</dbReference>
<dbReference type="AlphaFoldDB" id="A0A9P5PDM5"/>
<comment type="caution">
    <text evidence="2">The sequence shown here is derived from an EMBL/GenBank/DDBJ whole genome shotgun (WGS) entry which is preliminary data.</text>
</comment>